<dbReference type="KEGG" id="tsu:Tresu_1225"/>
<dbReference type="InterPro" id="IPR023214">
    <property type="entry name" value="HAD_sf"/>
</dbReference>
<dbReference type="RefSeq" id="WP_013701420.1">
    <property type="nucleotide sequence ID" value="NC_015385.1"/>
</dbReference>
<evidence type="ECO:0000313" key="2">
    <source>
        <dbReference type="Proteomes" id="UP000006852"/>
    </source>
</evidence>
<proteinExistence type="predicted"/>
<dbReference type="NCBIfam" id="TIGR01509">
    <property type="entry name" value="HAD-SF-IA-v3"/>
    <property type="match status" value="1"/>
</dbReference>
<dbReference type="OrthoDB" id="9797743at2"/>
<dbReference type="NCBIfam" id="TIGR01549">
    <property type="entry name" value="HAD-SF-IA-v1"/>
    <property type="match status" value="1"/>
</dbReference>
<dbReference type="Gene3D" id="1.10.150.240">
    <property type="entry name" value="Putative phosphatase, domain 2"/>
    <property type="match status" value="1"/>
</dbReference>
<dbReference type="Proteomes" id="UP000006852">
    <property type="component" value="Chromosome"/>
</dbReference>
<dbReference type="InterPro" id="IPR036412">
    <property type="entry name" value="HAD-like_sf"/>
</dbReference>
<protein>
    <submittedName>
        <fullName evidence="1">HAD-superfamily hydrolase, subfamily IA, variant 3</fullName>
    </submittedName>
</protein>
<name>F2NYB2_TRES6</name>
<dbReference type="EMBL" id="CP002631">
    <property type="protein sequence ID" value="AEB14133.1"/>
    <property type="molecule type" value="Genomic_DNA"/>
</dbReference>
<accession>F2NYB2</accession>
<dbReference type="SFLD" id="SFLDG01129">
    <property type="entry name" value="C1.5:_HAD__Beta-PGM__Phosphata"/>
    <property type="match status" value="1"/>
</dbReference>
<dbReference type="InterPro" id="IPR041492">
    <property type="entry name" value="HAD_2"/>
</dbReference>
<dbReference type="InterPro" id="IPR051806">
    <property type="entry name" value="HAD-like_SPP"/>
</dbReference>
<dbReference type="eggNOG" id="COG0637">
    <property type="taxonomic scope" value="Bacteria"/>
</dbReference>
<dbReference type="InterPro" id="IPR006439">
    <property type="entry name" value="HAD-SF_hydro_IA"/>
</dbReference>
<dbReference type="AlphaFoldDB" id="F2NYB2"/>
<reference evidence="1 2" key="1">
    <citation type="journal article" date="2011" name="Stand. Genomic Sci.">
        <title>Complete genome sequence of Treponema succinifaciens type strain (6091).</title>
        <authorList>
            <person name="Han C."/>
            <person name="Gronow S."/>
            <person name="Teshima H."/>
            <person name="Lapidus A."/>
            <person name="Nolan M."/>
            <person name="Lucas S."/>
            <person name="Hammon N."/>
            <person name="Deshpande S."/>
            <person name="Cheng J.F."/>
            <person name="Zeytun A."/>
            <person name="Tapia R."/>
            <person name="Goodwin L."/>
            <person name="Pitluck S."/>
            <person name="Liolios K."/>
            <person name="Pagani I."/>
            <person name="Ivanova N."/>
            <person name="Mavromatis K."/>
            <person name="Mikhailova N."/>
            <person name="Huntemann M."/>
            <person name="Pati A."/>
            <person name="Chen A."/>
            <person name="Palaniappan K."/>
            <person name="Land M."/>
            <person name="Hauser L."/>
            <person name="Brambilla E.M."/>
            <person name="Rohde M."/>
            <person name="Goker M."/>
            <person name="Woyke T."/>
            <person name="Bristow J."/>
            <person name="Eisen J.A."/>
            <person name="Markowitz V."/>
            <person name="Hugenholtz P."/>
            <person name="Kyrpides N.C."/>
            <person name="Klenk H.P."/>
            <person name="Detter J.C."/>
        </authorList>
    </citation>
    <scope>NUCLEOTIDE SEQUENCE [LARGE SCALE GENOMIC DNA]</scope>
    <source>
        <strain evidence="2">ATCC 33096 / DSM 2489 / 6091</strain>
    </source>
</reference>
<evidence type="ECO:0000313" key="1">
    <source>
        <dbReference type="EMBL" id="AEB14133.1"/>
    </source>
</evidence>
<dbReference type="InterPro" id="IPR023198">
    <property type="entry name" value="PGP-like_dom2"/>
</dbReference>
<dbReference type="PRINTS" id="PR00413">
    <property type="entry name" value="HADHALOGNASE"/>
</dbReference>
<keyword evidence="1" id="KW-0378">Hydrolase</keyword>
<sequence length="217" mass="24230">MEKIEAFVFDMDGILLDTETICEKTWIKAGKEFGIQDEKAMELFKKCIGTNKNDTFNILKTSLGADFGAQKFMEQTSVFFSEIEKSEGISLMPFAKQTLEYLKDKGYRIALASSTRGPVVTRQLEKAGLLSFFESLSTGDQVSHSKPDPEIYKLACKSLNLPPKKCAAVEDSPNGIKSAKSAGLFTIMVPDRIEPDEELLRKVDFLCSNLSEIKLKF</sequence>
<dbReference type="Pfam" id="PF13419">
    <property type="entry name" value="HAD_2"/>
    <property type="match status" value="1"/>
</dbReference>
<dbReference type="HOGENOM" id="CLU_045011_13_3_12"/>
<reference evidence="2" key="2">
    <citation type="submission" date="2011-04" db="EMBL/GenBank/DDBJ databases">
        <title>The complete genome of chromosome of Treponema succinifaciens DSM 2489.</title>
        <authorList>
            <person name="Lucas S."/>
            <person name="Copeland A."/>
            <person name="Lapidus A."/>
            <person name="Bruce D."/>
            <person name="Goodwin L."/>
            <person name="Pitluck S."/>
            <person name="Peters L."/>
            <person name="Kyrpides N."/>
            <person name="Mavromatis K."/>
            <person name="Ivanova N."/>
            <person name="Ovchinnikova G."/>
            <person name="Teshima H."/>
            <person name="Detter J.C."/>
            <person name="Tapia R."/>
            <person name="Han C."/>
            <person name="Land M."/>
            <person name="Hauser L."/>
            <person name="Markowitz V."/>
            <person name="Cheng J.-F."/>
            <person name="Hugenholtz P."/>
            <person name="Woyke T."/>
            <person name="Wu D."/>
            <person name="Gronow S."/>
            <person name="Wellnitz S."/>
            <person name="Brambilla E."/>
            <person name="Klenk H.-P."/>
            <person name="Eisen J.A."/>
        </authorList>
    </citation>
    <scope>NUCLEOTIDE SEQUENCE [LARGE SCALE GENOMIC DNA]</scope>
    <source>
        <strain evidence="2">ATCC 33096 / DSM 2489 / 6091</strain>
    </source>
</reference>
<dbReference type="GeneID" id="302998384"/>
<dbReference type="SFLD" id="SFLDG01135">
    <property type="entry name" value="C1.5.6:_HAD__Beta-PGM__Phospha"/>
    <property type="match status" value="1"/>
</dbReference>
<gene>
    <name evidence="1" type="ordered locus">Tresu_1225</name>
</gene>
<dbReference type="PANTHER" id="PTHR43481">
    <property type="entry name" value="FRUCTOSE-1-PHOSPHATE PHOSPHATASE"/>
    <property type="match status" value="1"/>
</dbReference>
<dbReference type="SFLD" id="SFLDS00003">
    <property type="entry name" value="Haloacid_Dehalogenase"/>
    <property type="match status" value="1"/>
</dbReference>
<dbReference type="SUPFAM" id="SSF56784">
    <property type="entry name" value="HAD-like"/>
    <property type="match status" value="1"/>
</dbReference>
<organism evidence="1 2">
    <name type="scientific">Treponema succinifaciens (strain ATCC 33096 / DSM 2489 / 6091)</name>
    <dbReference type="NCBI Taxonomy" id="869209"/>
    <lineage>
        <taxon>Bacteria</taxon>
        <taxon>Pseudomonadati</taxon>
        <taxon>Spirochaetota</taxon>
        <taxon>Spirochaetia</taxon>
        <taxon>Spirochaetales</taxon>
        <taxon>Treponemataceae</taxon>
        <taxon>Treponema</taxon>
    </lineage>
</organism>
<dbReference type="STRING" id="869209.Tresu_1225"/>
<dbReference type="Gene3D" id="3.40.50.1000">
    <property type="entry name" value="HAD superfamily/HAD-like"/>
    <property type="match status" value="1"/>
</dbReference>
<keyword evidence="2" id="KW-1185">Reference proteome</keyword>
<dbReference type="GO" id="GO:0050308">
    <property type="term" value="F:sugar-phosphatase activity"/>
    <property type="evidence" value="ECO:0007669"/>
    <property type="project" value="TreeGrafter"/>
</dbReference>
<dbReference type="PANTHER" id="PTHR43481:SF4">
    <property type="entry name" value="GLYCEROL-1-PHOSPHATE PHOSPHOHYDROLASE 1-RELATED"/>
    <property type="match status" value="1"/>
</dbReference>